<dbReference type="AlphaFoldDB" id="A0AAW2L0L3"/>
<evidence type="ECO:0000259" key="1">
    <source>
        <dbReference type="Pfam" id="PF07727"/>
    </source>
</evidence>
<dbReference type="SUPFAM" id="SSF56672">
    <property type="entry name" value="DNA/RNA polymerases"/>
    <property type="match status" value="1"/>
</dbReference>
<evidence type="ECO:0000313" key="2">
    <source>
        <dbReference type="EMBL" id="KAL0312342.1"/>
    </source>
</evidence>
<proteinExistence type="predicted"/>
<reference evidence="2" key="1">
    <citation type="submission" date="2020-06" db="EMBL/GenBank/DDBJ databases">
        <authorList>
            <person name="Li T."/>
            <person name="Hu X."/>
            <person name="Zhang T."/>
            <person name="Song X."/>
            <person name="Zhang H."/>
            <person name="Dai N."/>
            <person name="Sheng W."/>
            <person name="Hou X."/>
            <person name="Wei L."/>
        </authorList>
    </citation>
    <scope>NUCLEOTIDE SEQUENCE</scope>
    <source>
        <strain evidence="2">G02</strain>
        <tissue evidence="2">Leaf</tissue>
    </source>
</reference>
<dbReference type="InterPro" id="IPR043502">
    <property type="entry name" value="DNA/RNA_pol_sf"/>
</dbReference>
<dbReference type="EMBL" id="JACGWJ010000026">
    <property type="protein sequence ID" value="KAL0312342.1"/>
    <property type="molecule type" value="Genomic_DNA"/>
</dbReference>
<gene>
    <name evidence="2" type="ORF">Sradi_5633500</name>
</gene>
<comment type="caution">
    <text evidence="2">The sequence shown here is derived from an EMBL/GenBank/DDBJ whole genome shotgun (WGS) entry which is preliminary data.</text>
</comment>
<name>A0AAW2L0L3_SESRA</name>
<dbReference type="Pfam" id="PF07727">
    <property type="entry name" value="RVT_2"/>
    <property type="match status" value="1"/>
</dbReference>
<sequence length="160" mass="18059">MDSFTFSSILSHFNMVPEQWPIHQININNAFLHGHLDDEIFMTAPEGYDAPPGHICKLKHSLYGLKQASRQWNLEFTRSLLDFGFLQSGHDHCLFVKTVNSGYVGLLVWVDDVLIMAPLEVFIAEVKTYLDGLFTIKNLGTTRYFLGLQIARSALGTSVP</sequence>
<protein>
    <recommendedName>
        <fullName evidence="1">Reverse transcriptase Ty1/copia-type domain-containing protein</fullName>
    </recommendedName>
</protein>
<organism evidence="2">
    <name type="scientific">Sesamum radiatum</name>
    <name type="common">Black benniseed</name>
    <dbReference type="NCBI Taxonomy" id="300843"/>
    <lineage>
        <taxon>Eukaryota</taxon>
        <taxon>Viridiplantae</taxon>
        <taxon>Streptophyta</taxon>
        <taxon>Embryophyta</taxon>
        <taxon>Tracheophyta</taxon>
        <taxon>Spermatophyta</taxon>
        <taxon>Magnoliopsida</taxon>
        <taxon>eudicotyledons</taxon>
        <taxon>Gunneridae</taxon>
        <taxon>Pentapetalae</taxon>
        <taxon>asterids</taxon>
        <taxon>lamiids</taxon>
        <taxon>Lamiales</taxon>
        <taxon>Pedaliaceae</taxon>
        <taxon>Sesamum</taxon>
    </lineage>
</organism>
<feature type="domain" description="Reverse transcriptase Ty1/copia-type" evidence="1">
    <location>
        <begin position="16"/>
        <end position="156"/>
    </location>
</feature>
<dbReference type="InterPro" id="IPR013103">
    <property type="entry name" value="RVT_2"/>
</dbReference>
<accession>A0AAW2L0L3</accession>
<reference evidence="2" key="2">
    <citation type="journal article" date="2024" name="Plant">
        <title>Genomic evolution and insights into agronomic trait innovations of Sesamum species.</title>
        <authorList>
            <person name="Miao H."/>
            <person name="Wang L."/>
            <person name="Qu L."/>
            <person name="Liu H."/>
            <person name="Sun Y."/>
            <person name="Le M."/>
            <person name="Wang Q."/>
            <person name="Wei S."/>
            <person name="Zheng Y."/>
            <person name="Lin W."/>
            <person name="Duan Y."/>
            <person name="Cao H."/>
            <person name="Xiong S."/>
            <person name="Wang X."/>
            <person name="Wei L."/>
            <person name="Li C."/>
            <person name="Ma Q."/>
            <person name="Ju M."/>
            <person name="Zhao R."/>
            <person name="Li G."/>
            <person name="Mu C."/>
            <person name="Tian Q."/>
            <person name="Mei H."/>
            <person name="Zhang T."/>
            <person name="Gao T."/>
            <person name="Zhang H."/>
        </authorList>
    </citation>
    <scope>NUCLEOTIDE SEQUENCE</scope>
    <source>
        <strain evidence="2">G02</strain>
    </source>
</reference>